<evidence type="ECO:0000259" key="1">
    <source>
        <dbReference type="PROSITE" id="PS51502"/>
    </source>
</evidence>
<name>A0A0B7K503_BIOOC</name>
<sequence length="119" mass="13379">MAQQPIEHIVLYSFREHKSLSTAVQYIKNLAFTAKRNGDLYIRSIKCGTTRPAENVRSLGFNLASILVFENDEDRRYFVKDDPAHRELVAFVVGKLGKKILVLDFADGVGDCTTRAADC</sequence>
<organism evidence="2">
    <name type="scientific">Bionectria ochroleuca</name>
    <name type="common">Gliocladium roseum</name>
    <dbReference type="NCBI Taxonomy" id="29856"/>
    <lineage>
        <taxon>Eukaryota</taxon>
        <taxon>Fungi</taxon>
        <taxon>Dikarya</taxon>
        <taxon>Ascomycota</taxon>
        <taxon>Pezizomycotina</taxon>
        <taxon>Sordariomycetes</taxon>
        <taxon>Hypocreomycetidae</taxon>
        <taxon>Hypocreales</taxon>
        <taxon>Bionectriaceae</taxon>
        <taxon>Clonostachys</taxon>
    </lineage>
</organism>
<accession>A0A0B7K503</accession>
<dbReference type="AlphaFoldDB" id="A0A0B7K503"/>
<dbReference type="Gene3D" id="3.30.70.100">
    <property type="match status" value="1"/>
</dbReference>
<protein>
    <recommendedName>
        <fullName evidence="1">Stress-response A/B barrel domain-containing protein</fullName>
    </recommendedName>
</protein>
<reference evidence="2" key="1">
    <citation type="submission" date="2015-01" db="EMBL/GenBank/DDBJ databases">
        <authorList>
            <person name="Durling Mikael"/>
        </authorList>
    </citation>
    <scope>NUCLEOTIDE SEQUENCE</scope>
</reference>
<gene>
    <name evidence="2" type="ORF">BN869_000005768_1</name>
</gene>
<dbReference type="SMART" id="SM00886">
    <property type="entry name" value="Dabb"/>
    <property type="match status" value="1"/>
</dbReference>
<dbReference type="EMBL" id="CDPU01000015">
    <property type="protein sequence ID" value="CEO49711.1"/>
    <property type="molecule type" value="Genomic_DNA"/>
</dbReference>
<proteinExistence type="predicted"/>
<feature type="domain" description="Stress-response A/B barrel" evidence="1">
    <location>
        <begin position="6"/>
        <end position="105"/>
    </location>
</feature>
<evidence type="ECO:0000313" key="2">
    <source>
        <dbReference type="EMBL" id="CEO49711.1"/>
    </source>
</evidence>
<dbReference type="InterPro" id="IPR013097">
    <property type="entry name" value="Dabb"/>
</dbReference>
<dbReference type="SUPFAM" id="SSF54909">
    <property type="entry name" value="Dimeric alpha+beta barrel"/>
    <property type="match status" value="1"/>
</dbReference>
<dbReference type="InterPro" id="IPR011008">
    <property type="entry name" value="Dimeric_a/b-barrel"/>
</dbReference>
<dbReference type="Pfam" id="PF07876">
    <property type="entry name" value="Dabb"/>
    <property type="match status" value="1"/>
</dbReference>
<dbReference type="PROSITE" id="PS51502">
    <property type="entry name" value="S_R_A_B_BARREL"/>
    <property type="match status" value="1"/>
</dbReference>